<accession>A0A836EP80</accession>
<dbReference type="Proteomes" id="UP000670152">
    <property type="component" value="Unassembled WGS sequence"/>
</dbReference>
<keyword evidence="4" id="KW-1185">Reference proteome</keyword>
<proteinExistence type="predicted"/>
<organism evidence="3 4">
    <name type="scientific">Acromyrmex heyeri</name>
    <dbReference type="NCBI Taxonomy" id="230685"/>
    <lineage>
        <taxon>Eukaryota</taxon>
        <taxon>Metazoa</taxon>
        <taxon>Ecdysozoa</taxon>
        <taxon>Arthropoda</taxon>
        <taxon>Hexapoda</taxon>
        <taxon>Insecta</taxon>
        <taxon>Pterygota</taxon>
        <taxon>Neoptera</taxon>
        <taxon>Endopterygota</taxon>
        <taxon>Hymenoptera</taxon>
        <taxon>Apocrita</taxon>
        <taxon>Aculeata</taxon>
        <taxon>Formicoidea</taxon>
        <taxon>Formicidae</taxon>
        <taxon>Myrmicinae</taxon>
        <taxon>Acromyrmex</taxon>
    </lineage>
</organism>
<evidence type="ECO:0000313" key="3">
    <source>
        <dbReference type="EMBL" id="KAG5317944.1"/>
    </source>
</evidence>
<feature type="non-terminal residue" evidence="3">
    <location>
        <position position="1"/>
    </location>
</feature>
<dbReference type="PROSITE" id="PS50157">
    <property type="entry name" value="ZINC_FINGER_C2H2_2"/>
    <property type="match status" value="1"/>
</dbReference>
<gene>
    <name evidence="3" type="primary">Lola_11</name>
    <name evidence="3" type="ORF">G6Z77_0004713</name>
</gene>
<reference evidence="3 4" key="1">
    <citation type="submission" date="2020-02" db="EMBL/GenBank/DDBJ databases">
        <title>Relaxed selection underlies rapid genomic changes in the transitions from sociality to social parasitism in ants.</title>
        <authorList>
            <person name="Bi X."/>
        </authorList>
    </citation>
    <scope>NUCLEOTIDE SEQUENCE [LARGE SCALE GENOMIC DNA]</scope>
    <source>
        <strain evidence="3">BGI-DK2014b</strain>
        <tissue evidence="3">Whole body</tissue>
    </source>
</reference>
<keyword evidence="1" id="KW-0863">Zinc-finger</keyword>
<dbReference type="GO" id="GO:0008270">
    <property type="term" value="F:zinc ion binding"/>
    <property type="evidence" value="ECO:0007669"/>
    <property type="project" value="UniProtKB-KW"/>
</dbReference>
<dbReference type="EMBL" id="JAANIB010010918">
    <property type="protein sequence ID" value="KAG5317944.1"/>
    <property type="molecule type" value="Genomic_DNA"/>
</dbReference>
<evidence type="ECO:0000259" key="2">
    <source>
        <dbReference type="PROSITE" id="PS50157"/>
    </source>
</evidence>
<dbReference type="AlphaFoldDB" id="A0A836EP80"/>
<dbReference type="SUPFAM" id="SSF57667">
    <property type="entry name" value="beta-beta-alpha zinc fingers"/>
    <property type="match status" value="1"/>
</dbReference>
<dbReference type="SMART" id="SM00355">
    <property type="entry name" value="ZnF_C2H2"/>
    <property type="match status" value="2"/>
</dbReference>
<evidence type="ECO:0000256" key="1">
    <source>
        <dbReference type="PROSITE-ProRule" id="PRU00042"/>
    </source>
</evidence>
<dbReference type="Gene3D" id="3.30.160.60">
    <property type="entry name" value="Classic Zinc Finger"/>
    <property type="match status" value="1"/>
</dbReference>
<protein>
    <submittedName>
        <fullName evidence="3">LOLA3 protein</fullName>
    </submittedName>
</protein>
<dbReference type="OrthoDB" id="3437960at2759"/>
<dbReference type="InterPro" id="IPR036236">
    <property type="entry name" value="Znf_C2H2_sf"/>
</dbReference>
<feature type="domain" description="C2H2-type" evidence="2">
    <location>
        <begin position="18"/>
        <end position="45"/>
    </location>
</feature>
<evidence type="ECO:0000313" key="4">
    <source>
        <dbReference type="Proteomes" id="UP000670152"/>
    </source>
</evidence>
<dbReference type="InterPro" id="IPR013087">
    <property type="entry name" value="Znf_C2H2_type"/>
</dbReference>
<keyword evidence="1" id="KW-0862">Zinc</keyword>
<feature type="non-terminal residue" evidence="3">
    <location>
        <position position="89"/>
    </location>
</feature>
<name>A0A836EP80_9HYME</name>
<comment type="caution">
    <text evidence="3">The sequence shown here is derived from an EMBL/GenBank/DDBJ whole genome shotgun (WGS) entry which is preliminary data.</text>
</comment>
<sequence>YVMAKLQTFDLISTKEKHPCPKCSRIFEKKSSLSRHLTYMCGKRPQFKCPYCEYCCNMRCNVYRHVRYIHKKNEVYALDIIKNCVTTPY</sequence>
<dbReference type="PROSITE" id="PS00028">
    <property type="entry name" value="ZINC_FINGER_C2H2_1"/>
    <property type="match status" value="1"/>
</dbReference>
<keyword evidence="1" id="KW-0479">Metal-binding</keyword>